<feature type="coiled-coil region" evidence="1">
    <location>
        <begin position="56"/>
        <end position="88"/>
    </location>
</feature>
<dbReference type="CDD" id="cd17242">
    <property type="entry name" value="MobM_relaxase"/>
    <property type="match status" value="1"/>
</dbReference>
<accession>A0A917ANX6</accession>
<gene>
    <name evidence="3" type="ORF">GCM10011517_33300</name>
</gene>
<sequence>MTKETKHPVVMRMQGMFPNDLGGYEKHRTREGGDLGHVDRERSSRNQLLVGGDDWARQVREEIEEMTAHNYALELERLRKRRRKAEAKKRIVEGPRDPWRNTRHGPMREITLTANKEWFADFDFESYDDVFGENREARFEALAVSLLKEHFGDDLVHARADRDEQAYHIHAVVLPRSETKDRRRMLQPSKHEMIRNYEAAQDSVGEWFEELGLKRGEQRAKAIREAREHNRKLREGEEPINVPEHREHVSPADWRKEQERKLAEKDKAVAKKEKTADAVLSIAEAVAKGDTRFLDEKADENQPPKVKHARGLFGSALSVLQRKAREEAQDEVRGALEQIRKADAVIVKMAGSLPEQARKALSAARPSLAAQLSKLHGQVQKWAKPSRDRGPEK</sequence>
<comment type="caution">
    <text evidence="3">The sequence shown here is derived from an EMBL/GenBank/DDBJ whole genome shotgun (WGS) entry which is preliminary data.</text>
</comment>
<keyword evidence="1" id="KW-0175">Coiled coil</keyword>
<reference evidence="3" key="2">
    <citation type="submission" date="2020-09" db="EMBL/GenBank/DDBJ databases">
        <authorList>
            <person name="Sun Q."/>
            <person name="Zhou Y."/>
        </authorList>
    </citation>
    <scope>NUCLEOTIDE SEQUENCE</scope>
    <source>
        <strain evidence="3">CGMCC 1.16012</strain>
    </source>
</reference>
<evidence type="ECO:0008006" key="5">
    <source>
        <dbReference type="Google" id="ProtNLM"/>
    </source>
</evidence>
<reference evidence="3" key="1">
    <citation type="journal article" date="2014" name="Int. J. Syst. Evol. Microbiol.">
        <title>Complete genome sequence of Corynebacterium casei LMG S-19264T (=DSM 44701T), isolated from a smear-ripened cheese.</title>
        <authorList>
            <consortium name="US DOE Joint Genome Institute (JGI-PGF)"/>
            <person name="Walter F."/>
            <person name="Albersmeier A."/>
            <person name="Kalinowski J."/>
            <person name="Ruckert C."/>
        </authorList>
    </citation>
    <scope>NUCLEOTIDE SEQUENCE</scope>
    <source>
        <strain evidence="3">CGMCC 1.16012</strain>
    </source>
</reference>
<dbReference type="Gene3D" id="3.30.930.30">
    <property type="match status" value="1"/>
</dbReference>
<feature type="region of interest" description="Disordered" evidence="2">
    <location>
        <begin position="16"/>
        <end position="44"/>
    </location>
</feature>
<feature type="compositionally biased region" description="Basic and acidic residues" evidence="2">
    <location>
        <begin position="23"/>
        <end position="44"/>
    </location>
</feature>
<dbReference type="AlphaFoldDB" id="A0A917ANX6"/>
<organism evidence="3 4">
    <name type="scientific">Actibacterium pelagium</name>
    <dbReference type="NCBI Taxonomy" id="2029103"/>
    <lineage>
        <taxon>Bacteria</taxon>
        <taxon>Pseudomonadati</taxon>
        <taxon>Pseudomonadota</taxon>
        <taxon>Alphaproteobacteria</taxon>
        <taxon>Rhodobacterales</taxon>
        <taxon>Roseobacteraceae</taxon>
        <taxon>Actibacterium</taxon>
    </lineage>
</organism>
<evidence type="ECO:0000256" key="1">
    <source>
        <dbReference type="SAM" id="Coils"/>
    </source>
</evidence>
<protein>
    <recommendedName>
        <fullName evidence="5">Plasmid recombination enzyme</fullName>
    </recommendedName>
</protein>
<name>A0A917ANX6_9RHOB</name>
<evidence type="ECO:0000256" key="2">
    <source>
        <dbReference type="SAM" id="MobiDB-lite"/>
    </source>
</evidence>
<dbReference type="RefSeq" id="WP_095593896.1">
    <property type="nucleotide sequence ID" value="NZ_BMKN01000003.1"/>
</dbReference>
<evidence type="ECO:0000313" key="3">
    <source>
        <dbReference type="EMBL" id="GGE62913.1"/>
    </source>
</evidence>
<dbReference type="Proteomes" id="UP000606730">
    <property type="component" value="Unassembled WGS sequence"/>
</dbReference>
<evidence type="ECO:0000313" key="4">
    <source>
        <dbReference type="Proteomes" id="UP000606730"/>
    </source>
</evidence>
<keyword evidence="4" id="KW-1185">Reference proteome</keyword>
<dbReference type="OrthoDB" id="7586183at2"/>
<dbReference type="EMBL" id="BMKN01000003">
    <property type="protein sequence ID" value="GGE62913.1"/>
    <property type="molecule type" value="Genomic_DNA"/>
</dbReference>
<proteinExistence type="predicted"/>